<keyword evidence="3" id="KW-1185">Reference proteome</keyword>
<dbReference type="PANTHER" id="PTHR47786:SF2">
    <property type="entry name" value="GLYCOSYL HYDROLASE FAMILY 13 CATALYTIC DOMAIN-CONTAINING PROTEIN"/>
    <property type="match status" value="1"/>
</dbReference>
<evidence type="ECO:0000313" key="3">
    <source>
        <dbReference type="Proteomes" id="UP000663722"/>
    </source>
</evidence>
<feature type="domain" description="Glycosyl hydrolase family 13 catalytic" evidence="1">
    <location>
        <begin position="68"/>
        <end position="390"/>
    </location>
</feature>
<gene>
    <name evidence="2" type="ORF">dnm_018860</name>
</gene>
<accession>A0A975BIT2</accession>
<dbReference type="SUPFAM" id="SSF51445">
    <property type="entry name" value="(Trans)glycosidases"/>
    <property type="match status" value="1"/>
</dbReference>
<organism evidence="2 3">
    <name type="scientific">Desulfonema magnum</name>
    <dbReference type="NCBI Taxonomy" id="45655"/>
    <lineage>
        <taxon>Bacteria</taxon>
        <taxon>Pseudomonadati</taxon>
        <taxon>Thermodesulfobacteriota</taxon>
        <taxon>Desulfobacteria</taxon>
        <taxon>Desulfobacterales</taxon>
        <taxon>Desulfococcaceae</taxon>
        <taxon>Desulfonema</taxon>
    </lineage>
</organism>
<name>A0A975BIT2_9BACT</name>
<dbReference type="GO" id="GO:0005975">
    <property type="term" value="P:carbohydrate metabolic process"/>
    <property type="evidence" value="ECO:0007669"/>
    <property type="project" value="InterPro"/>
</dbReference>
<dbReference type="CDD" id="cd11347">
    <property type="entry name" value="AmyAc_1"/>
    <property type="match status" value="1"/>
</dbReference>
<proteinExistence type="predicted"/>
<dbReference type="PANTHER" id="PTHR47786">
    <property type="entry name" value="ALPHA-1,4-GLUCAN:MALTOSE-1-PHOSPHATE MALTOSYLTRANSFERASE"/>
    <property type="match status" value="1"/>
</dbReference>
<dbReference type="SMART" id="SM00642">
    <property type="entry name" value="Aamy"/>
    <property type="match status" value="1"/>
</dbReference>
<dbReference type="RefSeq" id="WP_207681750.1">
    <property type="nucleotide sequence ID" value="NZ_CP061800.1"/>
</dbReference>
<protein>
    <submittedName>
        <fullName evidence="2">Catalytic alpha amylase domain-containing protein</fullName>
    </submittedName>
</protein>
<evidence type="ECO:0000259" key="1">
    <source>
        <dbReference type="SMART" id="SM00642"/>
    </source>
</evidence>
<dbReference type="Pfam" id="PF00128">
    <property type="entry name" value="Alpha-amylase"/>
    <property type="match status" value="1"/>
</dbReference>
<dbReference type="EMBL" id="CP061800">
    <property type="protein sequence ID" value="QTA85870.1"/>
    <property type="molecule type" value="Genomic_DNA"/>
</dbReference>
<dbReference type="InterPro" id="IPR006047">
    <property type="entry name" value="GH13_cat_dom"/>
</dbReference>
<dbReference type="InterPro" id="IPR017853">
    <property type="entry name" value="GH"/>
</dbReference>
<dbReference type="KEGG" id="dmm:dnm_018860"/>
<dbReference type="AlphaFoldDB" id="A0A975BIT2"/>
<reference evidence="2" key="1">
    <citation type="journal article" date="2021" name="Microb. Physiol.">
        <title>Proteogenomic Insights into the Physiology of Marine, Sulfate-Reducing, Filamentous Desulfonema limicola and Desulfonema magnum.</title>
        <authorList>
            <person name="Schnaars V."/>
            <person name="Wohlbrand L."/>
            <person name="Scheve S."/>
            <person name="Hinrichs C."/>
            <person name="Reinhardt R."/>
            <person name="Rabus R."/>
        </authorList>
    </citation>
    <scope>NUCLEOTIDE SEQUENCE</scope>
    <source>
        <strain evidence="2">4be13</strain>
    </source>
</reference>
<sequence>MIMNPSLYQINTRVWLRRFDTKDKNASLEDVPDSYWESLAEKGTDYVWLMGVWKICESTIEKYCFQEGAIKDSFSEALKDFQNKDVIGSPYAIDRYEINPRLGTEDSLQHVRSVLNRLGMKLILDFVPNHFSADSALIQTDPYVFLEVSSDFFIRDPHTFYKPLENADRFFAHGRDPFFPAWEDTIQVNYFNPDAREFMIRTLTRLTRLCDGVRCDVAMLDLNNVFKDTWAGVLSETGEKPPEDEFWKVAIESVKAVSPEFIFIGEIYWDKEWELQQLGFDFTYDKKLTDRLRIGYVKDIREHLLAERNFQQKSIRFIENHDEERAVTAFGEQRSKAAAVIISTLQGMRFYHDGQFEGKKIRLPVQLGREPAEPVNKRISDFYENLLHITCHEVFKKGEWSLLEVMPGWDGDAGYENILAWAWKYKTEKRLVVINYADAVSTCRIKPDVKGCSDSFELADLLNSQTYLRSVQEASHPGIYIALENYESHIFAY</sequence>
<evidence type="ECO:0000313" key="2">
    <source>
        <dbReference type="EMBL" id="QTA85870.1"/>
    </source>
</evidence>
<dbReference type="Gene3D" id="3.20.20.80">
    <property type="entry name" value="Glycosidases"/>
    <property type="match status" value="1"/>
</dbReference>
<dbReference type="Proteomes" id="UP000663722">
    <property type="component" value="Chromosome"/>
</dbReference>